<dbReference type="STRING" id="1150368.SAMN02927921_02309"/>
<feature type="domain" description="NAD(P)-binding" evidence="1">
    <location>
        <begin position="7"/>
        <end position="187"/>
    </location>
</feature>
<dbReference type="AlphaFoldDB" id="A0A1K1Q6J7"/>
<proteinExistence type="predicted"/>
<evidence type="ECO:0000259" key="1">
    <source>
        <dbReference type="Pfam" id="PF13460"/>
    </source>
</evidence>
<accession>A0A1K1Q6J7</accession>
<name>A0A1K1Q6J7_9FLAO</name>
<dbReference type="RefSeq" id="WP_072317515.1">
    <property type="nucleotide sequence ID" value="NZ_FPJE01000011.1"/>
</dbReference>
<dbReference type="OrthoDB" id="9787486at2"/>
<dbReference type="SUPFAM" id="SSF51735">
    <property type="entry name" value="NAD(P)-binding Rossmann-fold domains"/>
    <property type="match status" value="1"/>
</dbReference>
<dbReference type="InterPro" id="IPR020904">
    <property type="entry name" value="Sc_DH/Rdtase_CS"/>
</dbReference>
<protein>
    <submittedName>
        <fullName evidence="2">Nucleoside-diphosphate-sugar epimerase</fullName>
    </submittedName>
</protein>
<sequence length="213" mass="23636">MKIVVIGATGRVGQRLVNALLNQNHTVVGTSRKAELLVDSPNFSQINLDILNSVKEIEEMIPDDTEAIYFVSGSRGKNLLQVDLHGAVKTMQAAEKLKVKRYIMLSSVFALQPNRWNESFLQPLTDYNIAKHYADQWLLSTALNYTILQPGTLEEKKGSGMIKVNVENPGGNAIENVVTTLVEVLENQAAFKKVITMHDGETPIKEAISKLEF</sequence>
<keyword evidence="3" id="KW-1185">Reference proteome</keyword>
<dbReference type="PROSITE" id="PS00061">
    <property type="entry name" value="ADH_SHORT"/>
    <property type="match status" value="1"/>
</dbReference>
<reference evidence="2 3" key="1">
    <citation type="submission" date="2016-11" db="EMBL/GenBank/DDBJ databases">
        <authorList>
            <person name="Jaros S."/>
            <person name="Januszkiewicz K."/>
            <person name="Wedrychowicz H."/>
        </authorList>
    </citation>
    <scope>NUCLEOTIDE SEQUENCE [LARGE SCALE GENOMIC DNA]</scope>
    <source>
        <strain evidence="2 3">CGMCC 1.12145</strain>
    </source>
</reference>
<dbReference type="InterPro" id="IPR036291">
    <property type="entry name" value="NAD(P)-bd_dom_sf"/>
</dbReference>
<dbReference type="PANTHER" id="PTHR15020:SF50">
    <property type="entry name" value="UPF0659 PROTEIN YMR090W"/>
    <property type="match status" value="1"/>
</dbReference>
<gene>
    <name evidence="2" type="ORF">SAMN02927921_02309</name>
</gene>
<organism evidence="2 3">
    <name type="scientific">Sinomicrobium oceani</name>
    <dbReference type="NCBI Taxonomy" id="1150368"/>
    <lineage>
        <taxon>Bacteria</taxon>
        <taxon>Pseudomonadati</taxon>
        <taxon>Bacteroidota</taxon>
        <taxon>Flavobacteriia</taxon>
        <taxon>Flavobacteriales</taxon>
        <taxon>Flavobacteriaceae</taxon>
        <taxon>Sinomicrobium</taxon>
    </lineage>
</organism>
<dbReference type="Gene3D" id="3.40.50.720">
    <property type="entry name" value="NAD(P)-binding Rossmann-like Domain"/>
    <property type="match status" value="1"/>
</dbReference>
<dbReference type="EMBL" id="FPJE01000011">
    <property type="protein sequence ID" value="SFW55372.1"/>
    <property type="molecule type" value="Genomic_DNA"/>
</dbReference>
<dbReference type="Pfam" id="PF13460">
    <property type="entry name" value="NAD_binding_10"/>
    <property type="match status" value="1"/>
</dbReference>
<evidence type="ECO:0000313" key="2">
    <source>
        <dbReference type="EMBL" id="SFW55372.1"/>
    </source>
</evidence>
<dbReference type="Proteomes" id="UP000182248">
    <property type="component" value="Unassembled WGS sequence"/>
</dbReference>
<evidence type="ECO:0000313" key="3">
    <source>
        <dbReference type="Proteomes" id="UP000182248"/>
    </source>
</evidence>
<dbReference type="PANTHER" id="PTHR15020">
    <property type="entry name" value="FLAVIN REDUCTASE-RELATED"/>
    <property type="match status" value="1"/>
</dbReference>
<dbReference type="InterPro" id="IPR016040">
    <property type="entry name" value="NAD(P)-bd_dom"/>
</dbReference>